<gene>
    <name evidence="1" type="ORF">ADN00_07825</name>
</gene>
<reference evidence="1 2" key="1">
    <citation type="submission" date="2015-07" db="EMBL/GenBank/DDBJ databases">
        <title>Genome sequence of Ornatilinea apprima DSM 23815.</title>
        <authorList>
            <person name="Hemp J."/>
            <person name="Ward L.M."/>
            <person name="Pace L.A."/>
            <person name="Fischer W.W."/>
        </authorList>
    </citation>
    <scope>NUCLEOTIDE SEQUENCE [LARGE SCALE GENOMIC DNA]</scope>
    <source>
        <strain evidence="1 2">P3M-1</strain>
    </source>
</reference>
<comment type="caution">
    <text evidence="1">The sequence shown here is derived from an EMBL/GenBank/DDBJ whole genome shotgun (WGS) entry which is preliminary data.</text>
</comment>
<dbReference type="OrthoDB" id="8856529at2"/>
<protein>
    <recommendedName>
        <fullName evidence="3">Cytoplasmic protein</fullName>
    </recommendedName>
</protein>
<name>A0A0P6XNH2_9CHLR</name>
<keyword evidence="2" id="KW-1185">Reference proteome</keyword>
<dbReference type="EMBL" id="LGCL01000020">
    <property type="protein sequence ID" value="KPL78077.1"/>
    <property type="molecule type" value="Genomic_DNA"/>
</dbReference>
<evidence type="ECO:0000313" key="2">
    <source>
        <dbReference type="Proteomes" id="UP000050417"/>
    </source>
</evidence>
<evidence type="ECO:0008006" key="3">
    <source>
        <dbReference type="Google" id="ProtNLM"/>
    </source>
</evidence>
<dbReference type="PANTHER" id="PTHR36436">
    <property type="entry name" value="SLL5081 PROTEIN"/>
    <property type="match status" value="1"/>
</dbReference>
<dbReference type="InterPro" id="IPR015315">
    <property type="entry name" value="DUF1963"/>
</dbReference>
<dbReference type="Pfam" id="PF09234">
    <property type="entry name" value="DUF1963"/>
    <property type="match status" value="1"/>
</dbReference>
<dbReference type="SUPFAM" id="SSF103032">
    <property type="entry name" value="Hypothetical protein YwqG"/>
    <property type="match status" value="1"/>
</dbReference>
<dbReference type="PANTHER" id="PTHR36436:SF6">
    <property type="entry name" value="SLL5081 PROTEIN"/>
    <property type="match status" value="1"/>
</dbReference>
<accession>A0A0P6XNH2</accession>
<organism evidence="1 2">
    <name type="scientific">Ornatilinea apprima</name>
    <dbReference type="NCBI Taxonomy" id="1134406"/>
    <lineage>
        <taxon>Bacteria</taxon>
        <taxon>Bacillati</taxon>
        <taxon>Chloroflexota</taxon>
        <taxon>Anaerolineae</taxon>
        <taxon>Anaerolineales</taxon>
        <taxon>Anaerolineaceae</taxon>
        <taxon>Ornatilinea</taxon>
    </lineage>
</organism>
<sequence length="267" mass="31075">MVEVDLPSDLLIYKEKIEATIKPFIEIKTKAVDNLSLWQSKFGGFPYFPKGLQYPTDSKGQAMFLLAQINFGETPKLSPFPEIGILQFYISNASDVYGACFESPAKQEDFRIMYFPEVTEDESFLVSKFDFLPKPDVLPIEKQSALSFSLKHAPMSVVDYHFEPTILTIDPKMKYELFKEYQKVYEEYEKLFRSDGHKIGGYPYFTQNDPREFEIYKEEELMLLFQMDTDDEAGIMWGDCGVANFFISEQDLLSKNFSRVLYNWDCC</sequence>
<dbReference type="AlphaFoldDB" id="A0A0P6XNH2"/>
<dbReference type="Gene3D" id="2.30.320.10">
    <property type="entry name" value="YwqG-like"/>
    <property type="match status" value="1"/>
</dbReference>
<evidence type="ECO:0000313" key="1">
    <source>
        <dbReference type="EMBL" id="KPL78077.1"/>
    </source>
</evidence>
<dbReference type="PATRIC" id="fig|1134406.4.peg.2856"/>
<proteinExistence type="predicted"/>
<dbReference type="Proteomes" id="UP000050417">
    <property type="component" value="Unassembled WGS sequence"/>
</dbReference>
<dbReference type="RefSeq" id="WP_075062432.1">
    <property type="nucleotide sequence ID" value="NZ_LGCL01000020.1"/>
</dbReference>
<dbReference type="InterPro" id="IPR035948">
    <property type="entry name" value="YwqG-like_sf"/>
</dbReference>